<feature type="non-terminal residue" evidence="4">
    <location>
        <position position="148"/>
    </location>
</feature>
<dbReference type="OrthoDB" id="6337346at2759"/>
<dbReference type="Pfam" id="PF00431">
    <property type="entry name" value="CUB"/>
    <property type="match status" value="1"/>
</dbReference>
<evidence type="ECO:0000256" key="2">
    <source>
        <dbReference type="PROSITE-ProRule" id="PRU00059"/>
    </source>
</evidence>
<dbReference type="Proteomes" id="UP000838756">
    <property type="component" value="Unassembled WGS sequence"/>
</dbReference>
<name>A0A8S4QDK4_9NEOP</name>
<feature type="non-terminal residue" evidence="4">
    <location>
        <position position="1"/>
    </location>
</feature>
<evidence type="ECO:0000259" key="3">
    <source>
        <dbReference type="PROSITE" id="PS01180"/>
    </source>
</evidence>
<organism evidence="4 5">
    <name type="scientific">Pararge aegeria aegeria</name>
    <dbReference type="NCBI Taxonomy" id="348720"/>
    <lineage>
        <taxon>Eukaryota</taxon>
        <taxon>Metazoa</taxon>
        <taxon>Ecdysozoa</taxon>
        <taxon>Arthropoda</taxon>
        <taxon>Hexapoda</taxon>
        <taxon>Insecta</taxon>
        <taxon>Pterygota</taxon>
        <taxon>Neoptera</taxon>
        <taxon>Endopterygota</taxon>
        <taxon>Lepidoptera</taxon>
        <taxon>Glossata</taxon>
        <taxon>Ditrysia</taxon>
        <taxon>Papilionoidea</taxon>
        <taxon>Nymphalidae</taxon>
        <taxon>Satyrinae</taxon>
        <taxon>Satyrini</taxon>
        <taxon>Parargina</taxon>
        <taxon>Pararge</taxon>
    </lineage>
</organism>
<feature type="domain" description="CUB" evidence="3">
    <location>
        <begin position="24"/>
        <end position="141"/>
    </location>
</feature>
<keyword evidence="5" id="KW-1185">Reference proteome</keyword>
<dbReference type="InterPro" id="IPR000859">
    <property type="entry name" value="CUB_dom"/>
</dbReference>
<comment type="caution">
    <text evidence="2">Lacks conserved residue(s) required for the propagation of feature annotation.</text>
</comment>
<dbReference type="PANTHER" id="PTHR33236:SF5">
    <property type="entry name" value="CUB DOMAIN-CONTAINING PROTEIN"/>
    <property type="match status" value="1"/>
</dbReference>
<accession>A0A8S4QDK4</accession>
<dbReference type="PROSITE" id="PS01180">
    <property type="entry name" value="CUB"/>
    <property type="match status" value="1"/>
</dbReference>
<dbReference type="SUPFAM" id="SSF49854">
    <property type="entry name" value="Spermadhesin, CUB domain"/>
    <property type="match status" value="1"/>
</dbReference>
<dbReference type="InterPro" id="IPR035914">
    <property type="entry name" value="Sperma_CUB_dom_sf"/>
</dbReference>
<dbReference type="Gene3D" id="2.60.120.290">
    <property type="entry name" value="Spermadhesin, CUB domain"/>
    <property type="match status" value="1"/>
</dbReference>
<evidence type="ECO:0000313" key="4">
    <source>
        <dbReference type="EMBL" id="CAH2207439.1"/>
    </source>
</evidence>
<protein>
    <submittedName>
        <fullName evidence="4">Jg150 protein</fullName>
    </submittedName>
</protein>
<dbReference type="AlphaFoldDB" id="A0A8S4QDK4"/>
<comment type="caution">
    <text evidence="4">The sequence shown here is derived from an EMBL/GenBank/DDBJ whole genome shotgun (WGS) entry which is preliminary data.</text>
</comment>
<evidence type="ECO:0000313" key="5">
    <source>
        <dbReference type="Proteomes" id="UP000838756"/>
    </source>
</evidence>
<gene>
    <name evidence="4" type="primary">jg150</name>
    <name evidence="4" type="ORF">PAEG_LOCUS60</name>
</gene>
<keyword evidence="1" id="KW-1015">Disulfide bond</keyword>
<evidence type="ECO:0000256" key="1">
    <source>
        <dbReference type="ARBA" id="ARBA00023157"/>
    </source>
</evidence>
<dbReference type="EMBL" id="CAKXAJ010000193">
    <property type="protein sequence ID" value="CAH2207439.1"/>
    <property type="molecule type" value="Genomic_DNA"/>
</dbReference>
<reference evidence="4" key="1">
    <citation type="submission" date="2022-03" db="EMBL/GenBank/DDBJ databases">
        <authorList>
            <person name="Lindestad O."/>
        </authorList>
    </citation>
    <scope>NUCLEOTIDE SEQUENCE</scope>
</reference>
<dbReference type="PANTHER" id="PTHR33236">
    <property type="entry name" value="INTRAFLAGELLAR TRANSPORT PROTEIN 122 FAMILY PROTEIN-RELATED"/>
    <property type="match status" value="1"/>
</dbReference>
<proteinExistence type="predicted"/>
<sequence>MNGTCLARRECHNLNGTITVSRACGTSTNVNNTYFTSPGYPAAYGGGQSCSIIVNRCNNNVCQLRIDLLDMVLAQPNGDGNCNTDSLIITGGNTLVPVLCGDNTGQTLFVDFNGNAAITITVTATLATTFTRRWNIRLTQLGCDCPGI</sequence>